<dbReference type="EMBL" id="JRQI01000037">
    <property type="protein sequence ID" value="KGK57628.1"/>
    <property type="molecule type" value="Genomic_DNA"/>
</dbReference>
<dbReference type="RefSeq" id="WP_047695529.1">
    <property type="nucleotide sequence ID" value="NZ_KN265489.1"/>
</dbReference>
<evidence type="ECO:0000313" key="2">
    <source>
        <dbReference type="EMBL" id="KGK57628.1"/>
    </source>
</evidence>
<feature type="non-terminal residue" evidence="2">
    <location>
        <position position="169"/>
    </location>
</feature>
<dbReference type="PANTHER" id="PTHR47129:SF1">
    <property type="entry name" value="NMRA-LIKE DOMAIN-CONTAINING PROTEIN"/>
    <property type="match status" value="1"/>
</dbReference>
<accession>A0AB34P8W2</accession>
<dbReference type="InterPro" id="IPR016040">
    <property type="entry name" value="NAD(P)-bd_dom"/>
</dbReference>
<dbReference type="InterPro" id="IPR052718">
    <property type="entry name" value="NmrA-type_oxidoreductase"/>
</dbReference>
<dbReference type="SUPFAM" id="SSF51735">
    <property type="entry name" value="NAD(P)-binding Rossmann-fold domains"/>
    <property type="match status" value="1"/>
</dbReference>
<evidence type="ECO:0000259" key="1">
    <source>
        <dbReference type="Pfam" id="PF13460"/>
    </source>
</evidence>
<dbReference type="AlphaFoldDB" id="A0AB34P8W2"/>
<dbReference type="InterPro" id="IPR036291">
    <property type="entry name" value="NAD(P)-bd_dom_sf"/>
</dbReference>
<name>A0AB34P8W2_9XANT</name>
<dbReference type="Pfam" id="PF13460">
    <property type="entry name" value="NAD_binding_10"/>
    <property type="match status" value="1"/>
</dbReference>
<dbReference type="Gene3D" id="3.40.50.720">
    <property type="entry name" value="NAD(P)-binding Rossmann-like Domain"/>
    <property type="match status" value="1"/>
</dbReference>
<dbReference type="Proteomes" id="UP000029879">
    <property type="component" value="Unassembled WGS sequence"/>
</dbReference>
<dbReference type="PANTHER" id="PTHR47129">
    <property type="entry name" value="QUINONE OXIDOREDUCTASE 2"/>
    <property type="match status" value="1"/>
</dbReference>
<sequence length="169" mass="17481">MASASPLILVTGASGQLGALVVEALLARVPASRIVATARDTASLAEFAKRDIAVRRADYADPQSLDAAFVGVGRVLLVSSNAVGARVPQHRNVIGAAKRAGVDLLAYTSVLHAETSTLSLADEHVATEALLRESGVPHVLLRNGWYTENYTGSIAAEVEHGAVIGSSGE</sequence>
<organism evidence="2 3">
    <name type="scientific">Xanthomonas cannabis pv. phaseoli</name>
    <dbReference type="NCBI Taxonomy" id="1885902"/>
    <lineage>
        <taxon>Bacteria</taxon>
        <taxon>Pseudomonadati</taxon>
        <taxon>Pseudomonadota</taxon>
        <taxon>Gammaproteobacteria</taxon>
        <taxon>Lysobacterales</taxon>
        <taxon>Lysobacteraceae</taxon>
        <taxon>Xanthomonas</taxon>
    </lineage>
</organism>
<proteinExistence type="predicted"/>
<evidence type="ECO:0000313" key="3">
    <source>
        <dbReference type="Proteomes" id="UP000029879"/>
    </source>
</evidence>
<comment type="caution">
    <text evidence="2">The sequence shown here is derived from an EMBL/GenBank/DDBJ whole genome shotgun (WGS) entry which is preliminary data.</text>
</comment>
<protein>
    <submittedName>
        <fullName evidence="2">NmrA family transcriptional regulator</fullName>
    </submittedName>
</protein>
<reference evidence="2 3" key="1">
    <citation type="submission" date="2014-10" db="EMBL/GenBank/DDBJ databases">
        <title>Genome sequence of a Xanthomonas strain that is pathogenic on beans.</title>
        <authorList>
            <person name="Aritua V."/>
            <person name="Sapp M."/>
            <person name="Harrison J."/>
            <person name="Smith J."/>
            <person name="Studholme D."/>
        </authorList>
    </citation>
    <scope>NUCLEOTIDE SEQUENCE [LARGE SCALE GENOMIC DNA]</scope>
    <source>
        <strain evidence="2 3">Nyagatare</strain>
    </source>
</reference>
<feature type="domain" description="NAD(P)-binding" evidence="1">
    <location>
        <begin position="12"/>
        <end position="161"/>
    </location>
</feature>
<gene>
    <name evidence="2" type="ORF">NC00_12060</name>
</gene>